<comment type="caution">
    <text evidence="2">The sequence shown here is derived from an EMBL/GenBank/DDBJ whole genome shotgun (WGS) entry which is preliminary data.</text>
</comment>
<dbReference type="AlphaFoldDB" id="A0A318UJS1"/>
<proteinExistence type="predicted"/>
<name>A0A318UJS1_9SPHI</name>
<accession>A0A318UJS1</accession>
<organism evidence="2 3">
    <name type="scientific">Pedobacter nutrimenti</name>
    <dbReference type="NCBI Taxonomy" id="1241337"/>
    <lineage>
        <taxon>Bacteria</taxon>
        <taxon>Pseudomonadati</taxon>
        <taxon>Bacteroidota</taxon>
        <taxon>Sphingobacteriia</taxon>
        <taxon>Sphingobacteriales</taxon>
        <taxon>Sphingobacteriaceae</taxon>
        <taxon>Pedobacter</taxon>
    </lineage>
</organism>
<evidence type="ECO:0000256" key="1">
    <source>
        <dbReference type="SAM" id="SignalP"/>
    </source>
</evidence>
<reference evidence="2 3" key="1">
    <citation type="submission" date="2018-06" db="EMBL/GenBank/DDBJ databases">
        <title>Genomic Encyclopedia of Archaeal and Bacterial Type Strains, Phase II (KMG-II): from individual species to whole genera.</title>
        <authorList>
            <person name="Goeker M."/>
        </authorList>
    </citation>
    <scope>NUCLEOTIDE SEQUENCE [LARGE SCALE GENOMIC DNA]</scope>
    <source>
        <strain evidence="2 3">DSM 27372</strain>
    </source>
</reference>
<evidence type="ECO:0000313" key="2">
    <source>
        <dbReference type="EMBL" id="PYF74205.1"/>
    </source>
</evidence>
<sequence length="86" mass="9608">MFIQRKKLIRCGLSIVLMLSLFTTGLFAQDSLAIQRFDERSLSVWTGTTVVADPTAHGGRPCLGLLLLLMELFGLDLINIFRQVII</sequence>
<keyword evidence="1" id="KW-0732">Signal</keyword>
<dbReference type="Proteomes" id="UP000248198">
    <property type="component" value="Unassembled WGS sequence"/>
</dbReference>
<feature type="chain" id="PRO_5016445578" evidence="1">
    <location>
        <begin position="29"/>
        <end position="86"/>
    </location>
</feature>
<protein>
    <submittedName>
        <fullName evidence="2">Uncharacterized protein</fullName>
    </submittedName>
</protein>
<gene>
    <name evidence="2" type="ORF">B0O44_104376</name>
</gene>
<dbReference type="EMBL" id="QKLU01000004">
    <property type="protein sequence ID" value="PYF74205.1"/>
    <property type="molecule type" value="Genomic_DNA"/>
</dbReference>
<keyword evidence="3" id="KW-1185">Reference proteome</keyword>
<feature type="signal peptide" evidence="1">
    <location>
        <begin position="1"/>
        <end position="28"/>
    </location>
</feature>
<evidence type="ECO:0000313" key="3">
    <source>
        <dbReference type="Proteomes" id="UP000248198"/>
    </source>
</evidence>